<dbReference type="Gene3D" id="3.10.129.10">
    <property type="entry name" value="Hotdog Thioesterase"/>
    <property type="match status" value="1"/>
</dbReference>
<dbReference type="InterPro" id="IPR039298">
    <property type="entry name" value="ACOT13"/>
</dbReference>
<feature type="domain" description="Thioesterase" evidence="3">
    <location>
        <begin position="58"/>
        <end position="130"/>
    </location>
</feature>
<dbReference type="InterPro" id="IPR029069">
    <property type="entry name" value="HotDog_dom_sf"/>
</dbReference>
<evidence type="ECO:0000256" key="1">
    <source>
        <dbReference type="ARBA" id="ARBA00008324"/>
    </source>
</evidence>
<dbReference type="RefSeq" id="WP_183213578.1">
    <property type="nucleotide sequence ID" value="NZ_JACHOR010000003.1"/>
</dbReference>
<dbReference type="CDD" id="cd03443">
    <property type="entry name" value="PaaI_thioesterase"/>
    <property type="match status" value="1"/>
</dbReference>
<keyword evidence="5" id="KW-1185">Reference proteome</keyword>
<dbReference type="GO" id="GO:0047617">
    <property type="term" value="F:fatty acyl-CoA hydrolase activity"/>
    <property type="evidence" value="ECO:0007669"/>
    <property type="project" value="InterPro"/>
</dbReference>
<dbReference type="Proteomes" id="UP000545037">
    <property type="component" value="Unassembled WGS sequence"/>
</dbReference>
<dbReference type="InterPro" id="IPR006683">
    <property type="entry name" value="Thioestr_dom"/>
</dbReference>
<evidence type="ECO:0000259" key="3">
    <source>
        <dbReference type="Pfam" id="PF03061"/>
    </source>
</evidence>
<proteinExistence type="inferred from homology"/>
<reference evidence="4 5" key="1">
    <citation type="submission" date="2020-08" db="EMBL/GenBank/DDBJ databases">
        <title>Genomic Encyclopedia of Type Strains, Phase IV (KMG-IV): sequencing the most valuable type-strain genomes for metagenomic binning, comparative biology and taxonomic classification.</title>
        <authorList>
            <person name="Goeker M."/>
        </authorList>
    </citation>
    <scope>NUCLEOTIDE SEQUENCE [LARGE SCALE GENOMIC DNA]</scope>
    <source>
        <strain evidence="4 5">DSM 4737</strain>
    </source>
</reference>
<organism evidence="4 5">
    <name type="scientific">Brevundimonas variabilis</name>
    <dbReference type="NCBI Taxonomy" id="74312"/>
    <lineage>
        <taxon>Bacteria</taxon>
        <taxon>Pseudomonadati</taxon>
        <taxon>Pseudomonadota</taxon>
        <taxon>Alphaproteobacteria</taxon>
        <taxon>Caulobacterales</taxon>
        <taxon>Caulobacteraceae</taxon>
        <taxon>Brevundimonas</taxon>
    </lineage>
</organism>
<evidence type="ECO:0000256" key="2">
    <source>
        <dbReference type="ARBA" id="ARBA00022801"/>
    </source>
</evidence>
<protein>
    <submittedName>
        <fullName evidence="4">Uncharacterized protein (TIGR00369 family)</fullName>
    </submittedName>
</protein>
<keyword evidence="2" id="KW-0378">Hydrolase</keyword>
<sequence>MVAKVTVADGEFSGWQTYDLHGTFDQVVGPFFFKPDPDGKMRCAFRAEPKHMNAGDRMHGGCLMTFADIGMFQIAYNEMEGKNGVTIQLDSTFIDGAYVGERVECTGEVVRAGGSLIFVRGQITTGTRTLMTFSGVIKKFTPRT</sequence>
<dbReference type="SUPFAM" id="SSF54637">
    <property type="entry name" value="Thioesterase/thiol ester dehydrase-isomerase"/>
    <property type="match status" value="1"/>
</dbReference>
<dbReference type="Pfam" id="PF03061">
    <property type="entry name" value="4HBT"/>
    <property type="match status" value="1"/>
</dbReference>
<dbReference type="PANTHER" id="PTHR21660">
    <property type="entry name" value="THIOESTERASE SUPERFAMILY MEMBER-RELATED"/>
    <property type="match status" value="1"/>
</dbReference>
<comment type="similarity">
    <text evidence="1">Belongs to the thioesterase PaaI family.</text>
</comment>
<name>A0A7W9FGG6_9CAUL</name>
<dbReference type="AlphaFoldDB" id="A0A7W9FGG6"/>
<evidence type="ECO:0000313" key="5">
    <source>
        <dbReference type="Proteomes" id="UP000545037"/>
    </source>
</evidence>
<accession>A0A7W9FGG6</accession>
<comment type="caution">
    <text evidence="4">The sequence shown here is derived from an EMBL/GenBank/DDBJ whole genome shotgun (WGS) entry which is preliminary data.</text>
</comment>
<evidence type="ECO:0000313" key="4">
    <source>
        <dbReference type="EMBL" id="MBB5746638.1"/>
    </source>
</evidence>
<gene>
    <name evidence="4" type="ORF">GGR13_002242</name>
</gene>
<dbReference type="EMBL" id="JACHOR010000003">
    <property type="protein sequence ID" value="MBB5746638.1"/>
    <property type="molecule type" value="Genomic_DNA"/>
</dbReference>
<dbReference type="PANTHER" id="PTHR21660:SF1">
    <property type="entry name" value="ACYL-COENZYME A THIOESTERASE 13"/>
    <property type="match status" value="1"/>
</dbReference>